<dbReference type="EMBL" id="MFQB01000009">
    <property type="protein sequence ID" value="OGH68706.1"/>
    <property type="molecule type" value="Genomic_DNA"/>
</dbReference>
<feature type="signal peptide" evidence="2">
    <location>
        <begin position="1"/>
        <end position="28"/>
    </location>
</feature>
<name>A0A1F6MAP8_9BACT</name>
<feature type="chain" id="PRO_5009525602" description="Fibronectin type-III domain-containing protein" evidence="2">
    <location>
        <begin position="29"/>
        <end position="328"/>
    </location>
</feature>
<evidence type="ECO:0000313" key="3">
    <source>
        <dbReference type="EMBL" id="OGH68706.1"/>
    </source>
</evidence>
<dbReference type="Proteomes" id="UP000176282">
    <property type="component" value="Unassembled WGS sequence"/>
</dbReference>
<evidence type="ECO:0008006" key="5">
    <source>
        <dbReference type="Google" id="ProtNLM"/>
    </source>
</evidence>
<comment type="caution">
    <text evidence="3">The sequence shown here is derived from an EMBL/GenBank/DDBJ whole genome shotgun (WGS) entry which is preliminary data.</text>
</comment>
<dbReference type="AlphaFoldDB" id="A0A1F6MAP8"/>
<dbReference type="Gene3D" id="2.60.40.10">
    <property type="entry name" value="Immunoglobulins"/>
    <property type="match status" value="1"/>
</dbReference>
<keyword evidence="2" id="KW-0732">Signal</keyword>
<reference evidence="3 4" key="1">
    <citation type="journal article" date="2016" name="Nat. Commun.">
        <title>Thousands of microbial genomes shed light on interconnected biogeochemical processes in an aquifer system.</title>
        <authorList>
            <person name="Anantharaman K."/>
            <person name="Brown C.T."/>
            <person name="Hug L.A."/>
            <person name="Sharon I."/>
            <person name="Castelle C.J."/>
            <person name="Probst A.J."/>
            <person name="Thomas B.C."/>
            <person name="Singh A."/>
            <person name="Wilkins M.J."/>
            <person name="Karaoz U."/>
            <person name="Brodie E.L."/>
            <person name="Williams K.H."/>
            <person name="Hubbard S.S."/>
            <person name="Banfield J.F."/>
        </authorList>
    </citation>
    <scope>NUCLEOTIDE SEQUENCE [LARGE SCALE GENOMIC DNA]</scope>
</reference>
<accession>A0A1F6MAP8</accession>
<feature type="region of interest" description="Disordered" evidence="1">
    <location>
        <begin position="167"/>
        <end position="234"/>
    </location>
</feature>
<evidence type="ECO:0000256" key="2">
    <source>
        <dbReference type="SAM" id="SignalP"/>
    </source>
</evidence>
<evidence type="ECO:0000313" key="4">
    <source>
        <dbReference type="Proteomes" id="UP000176282"/>
    </source>
</evidence>
<protein>
    <recommendedName>
        <fullName evidence="5">Fibronectin type-III domain-containing protein</fullName>
    </recommendedName>
</protein>
<dbReference type="STRING" id="1798680.A3J66_00630"/>
<proteinExistence type="predicted"/>
<gene>
    <name evidence="3" type="ORF">A3J66_00630</name>
</gene>
<evidence type="ECO:0000256" key="1">
    <source>
        <dbReference type="SAM" id="MobiDB-lite"/>
    </source>
</evidence>
<sequence>MRNWKRYGSFFIVAICTVFYFFPYPANADQTTMSVTILNGVPGPNTLGTGIGGSADRTQPTIVSLIFADITTSSVRVVWETSEPTMGVFRYGRTPLYEATAVWGEGYTSSHVILTTQLDPSAEYFVQITALDRAGNFDVKEGSFVLGPPIVLENIDMIPATSTVDEISEDNKQTDTVEGQPESPVPPQESIDIPDLRTPMPDVQEPDAQEIGGGDLPREPGSPESRPDTTSYTSAPPFVYVEEFDQVFGVESVEEIPKERLVTPEPVTPEPLTSVVSSSSVVVFSRGLSQALALAERQVVHFFQSLVLSVMPGSLTRIVVSFIFRLLF</sequence>
<organism evidence="3 4">
    <name type="scientific">Candidatus Magasanikbacteria bacterium RIFCSPHIGHO2_02_FULL_47_14</name>
    <dbReference type="NCBI Taxonomy" id="1798680"/>
    <lineage>
        <taxon>Bacteria</taxon>
        <taxon>Candidatus Magasanikiibacteriota</taxon>
    </lineage>
</organism>
<dbReference type="InterPro" id="IPR013783">
    <property type="entry name" value="Ig-like_fold"/>
</dbReference>